<protein>
    <recommendedName>
        <fullName evidence="4">Aminoglycoside N(3)-acetyltransferase</fullName>
        <ecNumber evidence="4">2.3.1.-</ecNumber>
    </recommendedName>
</protein>
<organism evidence="5 6">
    <name type="scientific">Guptibacillus hwajinpoensis</name>
    <dbReference type="NCBI Taxonomy" id="208199"/>
    <lineage>
        <taxon>Bacteria</taxon>
        <taxon>Bacillati</taxon>
        <taxon>Bacillota</taxon>
        <taxon>Bacilli</taxon>
        <taxon>Bacillales</taxon>
        <taxon>Guptibacillaceae</taxon>
        <taxon>Guptibacillus</taxon>
    </lineage>
</organism>
<keyword evidence="2 4" id="KW-0808">Transferase</keyword>
<dbReference type="AlphaFoldDB" id="A0A845F246"/>
<proteinExistence type="inferred from homology"/>
<evidence type="ECO:0000313" key="5">
    <source>
        <dbReference type="EMBL" id="MYL64804.1"/>
    </source>
</evidence>
<dbReference type="Pfam" id="PF02522">
    <property type="entry name" value="Antibiotic_NAT"/>
    <property type="match status" value="1"/>
</dbReference>
<dbReference type="EMBL" id="WMEY01000005">
    <property type="protein sequence ID" value="MYL64804.1"/>
    <property type="molecule type" value="Genomic_DNA"/>
</dbReference>
<sequence>MTEKKAIHTVCIPHTVSSLVADFRELGIKEGMTLIVHTSLSSLGWVCGGAEAVIQALMEAVGEEGTLVMPAQTAGNSDPSEWMAPPVPESWWPVIREHMPPFSLETTATRGMGAIAELFRQFPRVVRSNHPMYSFTAWGKNREYVTEHQLLQAGFGETSPLAKIYELNGKILFLGVGHESNTSLHLSEHAKKNQVYVTKSAALLENGERVWKTYNEIDYDSECFEKIGYEFERIENYQTMKIGGAVCKLFDQRKVVDFGRKWYAEHF</sequence>
<keyword evidence="3 4" id="KW-0012">Acyltransferase</keyword>
<evidence type="ECO:0000256" key="1">
    <source>
        <dbReference type="ARBA" id="ARBA00006383"/>
    </source>
</evidence>
<evidence type="ECO:0000256" key="2">
    <source>
        <dbReference type="ARBA" id="ARBA00022679"/>
    </source>
</evidence>
<gene>
    <name evidence="5" type="ORF">GLW07_15710</name>
</gene>
<dbReference type="Proteomes" id="UP000447833">
    <property type="component" value="Unassembled WGS sequence"/>
</dbReference>
<dbReference type="GO" id="GO:0046353">
    <property type="term" value="F:aminoglycoside 3-N-acetyltransferase activity"/>
    <property type="evidence" value="ECO:0007669"/>
    <property type="project" value="UniProtKB-EC"/>
</dbReference>
<comment type="similarity">
    <text evidence="1 4">Belongs to the antibiotic N-acetyltransferase family.</text>
</comment>
<dbReference type="RefSeq" id="WP_160920220.1">
    <property type="nucleotide sequence ID" value="NZ_WMEY01000005.1"/>
</dbReference>
<keyword evidence="4" id="KW-0046">Antibiotic resistance</keyword>
<evidence type="ECO:0000256" key="3">
    <source>
        <dbReference type="ARBA" id="ARBA00023315"/>
    </source>
</evidence>
<comment type="caution">
    <text evidence="5">The sequence shown here is derived from an EMBL/GenBank/DDBJ whole genome shotgun (WGS) entry which is preliminary data.</text>
</comment>
<reference evidence="5 6" key="1">
    <citation type="submission" date="2019-11" db="EMBL/GenBank/DDBJ databases">
        <title>Genome sequences of 17 halophilic strains isolated from different environments.</title>
        <authorList>
            <person name="Furrow R.E."/>
        </authorList>
    </citation>
    <scope>NUCLEOTIDE SEQUENCE [LARGE SCALE GENOMIC DNA]</scope>
    <source>
        <strain evidence="5 6">22506_14_FS</strain>
    </source>
</reference>
<comment type="catalytic activity">
    <reaction evidence="4">
        <text>a 2-deoxystreptamine antibiotic + acetyl-CoA = an N(3)-acetyl-2-deoxystreptamine antibiotic + CoA + H(+)</text>
        <dbReference type="Rhea" id="RHEA:12665"/>
        <dbReference type="ChEBI" id="CHEBI:15378"/>
        <dbReference type="ChEBI" id="CHEBI:57287"/>
        <dbReference type="ChEBI" id="CHEBI:57288"/>
        <dbReference type="ChEBI" id="CHEBI:57921"/>
        <dbReference type="ChEBI" id="CHEBI:77452"/>
        <dbReference type="EC" id="2.3.1.81"/>
    </reaction>
</comment>
<evidence type="ECO:0000256" key="4">
    <source>
        <dbReference type="RuleBase" id="RU365031"/>
    </source>
</evidence>
<evidence type="ECO:0000313" key="6">
    <source>
        <dbReference type="Proteomes" id="UP000447833"/>
    </source>
</evidence>
<dbReference type="EC" id="2.3.1.-" evidence="4"/>
<accession>A0A845F246</accession>
<dbReference type="PANTHER" id="PTHR11104:SF0">
    <property type="entry name" value="SPBETA PROPHAGE-DERIVED AMINOGLYCOSIDE N(3')-ACETYLTRANSFERASE-LIKE PROTEIN YOKD"/>
    <property type="match status" value="1"/>
</dbReference>
<dbReference type="PANTHER" id="PTHR11104">
    <property type="entry name" value="AMINOGLYCOSIDE N3-ACETYLTRANSFERASE"/>
    <property type="match status" value="1"/>
</dbReference>
<dbReference type="InterPro" id="IPR028345">
    <property type="entry name" value="Antibiotic_NAT-like"/>
</dbReference>
<dbReference type="InterPro" id="IPR003679">
    <property type="entry name" value="Amioglycoside_AcTrfase"/>
</dbReference>
<dbReference type="GO" id="GO:0046677">
    <property type="term" value="P:response to antibiotic"/>
    <property type="evidence" value="ECO:0007669"/>
    <property type="project" value="UniProtKB-KW"/>
</dbReference>
<name>A0A845F246_9BACL</name>
<dbReference type="SUPFAM" id="SSF110710">
    <property type="entry name" value="TTHA0583/YokD-like"/>
    <property type="match status" value="1"/>
</dbReference>